<feature type="region of interest" description="Disordered" evidence="7">
    <location>
        <begin position="325"/>
        <end position="466"/>
    </location>
</feature>
<dbReference type="Proteomes" id="UP000830671">
    <property type="component" value="Chromosome 2"/>
</dbReference>
<feature type="region of interest" description="Disordered" evidence="7">
    <location>
        <begin position="485"/>
        <end position="526"/>
    </location>
</feature>
<feature type="region of interest" description="Disordered" evidence="7">
    <location>
        <begin position="708"/>
        <end position="736"/>
    </location>
</feature>
<evidence type="ECO:0000313" key="10">
    <source>
        <dbReference type="Proteomes" id="UP000830671"/>
    </source>
</evidence>
<dbReference type="GO" id="GO:0005789">
    <property type="term" value="C:endoplasmic reticulum membrane"/>
    <property type="evidence" value="ECO:0007669"/>
    <property type="project" value="UniProtKB-SubCell"/>
</dbReference>
<dbReference type="PANTHER" id="PTHR13254:SF0">
    <property type="entry name" value="GOLGIN SUBFAMILY A MEMBER 7_ERF4 DOMAIN-CONTAINING PROTEIN"/>
    <property type="match status" value="1"/>
</dbReference>
<dbReference type="GO" id="GO:0031211">
    <property type="term" value="C:endoplasmic reticulum palmitoyltransferase complex"/>
    <property type="evidence" value="ECO:0007669"/>
    <property type="project" value="TreeGrafter"/>
</dbReference>
<evidence type="ECO:0000256" key="5">
    <source>
        <dbReference type="ARBA" id="ARBA00022824"/>
    </source>
</evidence>
<dbReference type="EMBL" id="CP019474">
    <property type="protein sequence ID" value="UQC78129.1"/>
    <property type="molecule type" value="Genomic_DNA"/>
</dbReference>
<evidence type="ECO:0000256" key="6">
    <source>
        <dbReference type="ARBA" id="ARBA00023136"/>
    </source>
</evidence>
<comment type="subcellular location">
    <subcellularLocation>
        <location evidence="1">Endoplasmic reticulum membrane</location>
        <topology evidence="1">Peripheral membrane protein</topology>
    </subcellularLocation>
</comment>
<gene>
    <name evidence="9" type="ORF">CLUP02_03603</name>
</gene>
<feature type="domain" description="Golgin subfamily A member 7/ERF4" evidence="8">
    <location>
        <begin position="578"/>
        <end position="702"/>
    </location>
</feature>
<dbReference type="KEGG" id="clup:CLUP02_03603"/>
<protein>
    <recommendedName>
        <fullName evidence="4">Ras modification protein ERF4</fullName>
    </recommendedName>
</protein>
<dbReference type="RefSeq" id="XP_049139766.1">
    <property type="nucleotide sequence ID" value="XM_049282623.1"/>
</dbReference>
<feature type="compositionally biased region" description="Low complexity" evidence="7">
    <location>
        <begin position="210"/>
        <end position="225"/>
    </location>
</feature>
<organism evidence="9 10">
    <name type="scientific">Colletotrichum lupini</name>
    <dbReference type="NCBI Taxonomy" id="145971"/>
    <lineage>
        <taxon>Eukaryota</taxon>
        <taxon>Fungi</taxon>
        <taxon>Dikarya</taxon>
        <taxon>Ascomycota</taxon>
        <taxon>Pezizomycotina</taxon>
        <taxon>Sordariomycetes</taxon>
        <taxon>Hypocreomycetidae</taxon>
        <taxon>Glomerellales</taxon>
        <taxon>Glomerellaceae</taxon>
        <taxon>Colletotrichum</taxon>
        <taxon>Colletotrichum acutatum species complex</taxon>
    </lineage>
</organism>
<reference evidence="9" key="1">
    <citation type="journal article" date="2021" name="Mol. Plant Microbe Interact.">
        <title>Complete Genome Sequence of the Plant-Pathogenic Fungus Colletotrichum lupini.</title>
        <authorList>
            <person name="Baroncelli R."/>
            <person name="Pensec F."/>
            <person name="Da Lio D."/>
            <person name="Boufleur T."/>
            <person name="Vicente I."/>
            <person name="Sarrocco S."/>
            <person name="Picot A."/>
            <person name="Baraldi E."/>
            <person name="Sukno S."/>
            <person name="Thon M."/>
            <person name="Le Floch G."/>
        </authorList>
    </citation>
    <scope>NUCLEOTIDE SEQUENCE</scope>
    <source>
        <strain evidence="9">IMI 504893</strain>
    </source>
</reference>
<dbReference type="PANTHER" id="PTHR13254">
    <property type="entry name" value="GOLGI AUTOANTIGEN, GOLGIN SUBFAMILY A, 7"/>
    <property type="match status" value="1"/>
</dbReference>
<keyword evidence="5" id="KW-0256">Endoplasmic reticulum</keyword>
<feature type="region of interest" description="Disordered" evidence="7">
    <location>
        <begin position="203"/>
        <end position="248"/>
    </location>
</feature>
<evidence type="ECO:0000256" key="2">
    <source>
        <dbReference type="ARBA" id="ARBA00007732"/>
    </source>
</evidence>
<comment type="subunit">
    <text evidence="3">Interacts with ERF2.</text>
</comment>
<evidence type="ECO:0000256" key="7">
    <source>
        <dbReference type="SAM" id="MobiDB-lite"/>
    </source>
</evidence>
<dbReference type="GO" id="GO:0006612">
    <property type="term" value="P:protein targeting to membrane"/>
    <property type="evidence" value="ECO:0007669"/>
    <property type="project" value="TreeGrafter"/>
</dbReference>
<evidence type="ECO:0000313" key="9">
    <source>
        <dbReference type="EMBL" id="UQC78129.1"/>
    </source>
</evidence>
<sequence>MLGLRARASRNPILAISSPLNARSTLDNSTAASQSPLSCNLWTTCTLIRAQLFTLFTTFTCSNYPLLPRFKSNTTTLALTTTVASTRASTFTTTTALTFEPAATNHALRPLLPLPFTIGRFAHACIKTTTTTVQAKAKAAVRATVRTSSPTHFFVRVSTYLSNCKPNRFAPTTIAAVAAPIVPARRFPWSTFPQYHPLNLPSNPATNSIAPGPGDLDEPGPGAAANSSTTKRPVLHRAPNNSSSPATVDAFANPRITTLSQQPTYPGASPVLQTPVAAHAAALPQAHTPSLLCQYDPKEYFLQSPFRNRAASSAARRLPHLSAARLWNPTNSTPRLPDKPALRKRRPSTPPPPAVPLSHPTLDPLSVDPADPLGIGASDYPLLTLPEQRQTRHSTSNRNSLQIDRSGSGAEHRISLPPSVRHSYDGRRSADPSPTFLDPDAHPADEEEEAPAEPSAETRVTGLRKRGQSISDPVIRDFAITLNDKGKGKASMEPGAENQGRGVSKDLERGPDVLPRHSNVSAGDGMGIGSAISSSNSSIMGEELPPDLGEEWGPQHPCFPHMNPHVPLDSPEYHNTRIIRIRRDWLIEGDLAPTFSNLYPEILDPAGLSEQEFRRIVDKLNGELIPIFSPYNWRNVVDSMLGLVTGWLWDDLGFTGVKARLKRLERWIDQWNNEMEKTIGNEDSSMAPRIISLRKTGYMTLDIQIPDPEIAPAPSTPGGSRSGSLPMEPATAVMAS</sequence>
<dbReference type="InterPro" id="IPR019383">
    <property type="entry name" value="Golgin_A_7/ERF4"/>
</dbReference>
<dbReference type="AlphaFoldDB" id="A0A9Q8WCC5"/>
<proteinExistence type="inferred from homology"/>
<name>A0A9Q8WCC5_9PEZI</name>
<feature type="compositionally biased region" description="Polar residues" evidence="7">
    <location>
        <begin position="393"/>
        <end position="405"/>
    </location>
</feature>
<dbReference type="GeneID" id="73337633"/>
<dbReference type="InterPro" id="IPR051371">
    <property type="entry name" value="Ras_palmitoyltransferase"/>
</dbReference>
<evidence type="ECO:0000259" key="8">
    <source>
        <dbReference type="Pfam" id="PF10256"/>
    </source>
</evidence>
<evidence type="ECO:0000256" key="3">
    <source>
        <dbReference type="ARBA" id="ARBA00011396"/>
    </source>
</evidence>
<keyword evidence="6" id="KW-0472">Membrane</keyword>
<dbReference type="Pfam" id="PF10256">
    <property type="entry name" value="Erf4"/>
    <property type="match status" value="1"/>
</dbReference>
<evidence type="ECO:0000256" key="1">
    <source>
        <dbReference type="ARBA" id="ARBA00004406"/>
    </source>
</evidence>
<keyword evidence="10" id="KW-1185">Reference proteome</keyword>
<feature type="compositionally biased region" description="Basic and acidic residues" evidence="7">
    <location>
        <begin position="503"/>
        <end position="515"/>
    </location>
</feature>
<comment type="similarity">
    <text evidence="2">Belongs to the ERF4 family.</text>
</comment>
<accession>A0A9Q8WCC5</accession>
<evidence type="ECO:0000256" key="4">
    <source>
        <dbReference type="ARBA" id="ARBA00018463"/>
    </source>
</evidence>